<comment type="caution">
    <text evidence="3">The sequence shown here is derived from an EMBL/GenBank/DDBJ whole genome shotgun (WGS) entry which is preliminary data.</text>
</comment>
<accession>A0A7C5LAQ8</accession>
<dbReference type="EMBL" id="DRWN01000002">
    <property type="protein sequence ID" value="HHK67540.1"/>
    <property type="molecule type" value="Genomic_DNA"/>
</dbReference>
<evidence type="ECO:0000313" key="3">
    <source>
        <dbReference type="EMBL" id="HHK67540.1"/>
    </source>
</evidence>
<dbReference type="Gene3D" id="3.40.50.720">
    <property type="entry name" value="NAD(P)-binding Rossmann-like Domain"/>
    <property type="match status" value="1"/>
</dbReference>
<dbReference type="PANTHER" id="PTHR43574">
    <property type="entry name" value="EPIMERASE-RELATED"/>
    <property type="match status" value="1"/>
</dbReference>
<dbReference type="SUPFAM" id="SSF51735">
    <property type="entry name" value="NAD(P)-binding Rossmann-fold domains"/>
    <property type="match status" value="1"/>
</dbReference>
<dbReference type="PRINTS" id="PR01713">
    <property type="entry name" value="NUCEPIMERASE"/>
</dbReference>
<feature type="domain" description="NAD-dependent epimerase/dehydratase" evidence="2">
    <location>
        <begin position="1"/>
        <end position="244"/>
    </location>
</feature>
<dbReference type="AlphaFoldDB" id="A0A7C5LAQ8"/>
<dbReference type="InterPro" id="IPR036291">
    <property type="entry name" value="NAD(P)-bd_dom_sf"/>
</dbReference>
<sequence>MLVTGAFGFIGSHLVERLLEKGEDVVAVGIAPPREDNTGYLLKNRGLGRLHIVKEDVGSVQSVKSLFRSYQPSVVFHLAAIASHRLSKQDPYMYLHNNYNTVLAVLEAARATEPSPKVVFTSSSSVYGDNSPPLKEDMEPRPKGPYALSKLMGEQLCMLYSQEHGLECPIIRYFNVVGERCRGNIVFRIFAERILRGEFLEVAGRHVGSVFKPAERDFTYVADAVEGTILVGEKAGGCEVFNIGFGRPVSVMQVAELMLKGFGKNLPIINRELLPHESLVSYCDNTKAREKLGWKPRVDIGEMVARFVIWVKDGGLTV</sequence>
<gene>
    <name evidence="3" type="ORF">ENM11_00060</name>
</gene>
<evidence type="ECO:0000256" key="1">
    <source>
        <dbReference type="ARBA" id="ARBA00023027"/>
    </source>
</evidence>
<organism evidence="3">
    <name type="scientific">Caldiarchaeum subterraneum</name>
    <dbReference type="NCBI Taxonomy" id="311458"/>
    <lineage>
        <taxon>Archaea</taxon>
        <taxon>Nitrososphaerota</taxon>
        <taxon>Candidatus Caldarchaeales</taxon>
        <taxon>Candidatus Caldarchaeaceae</taxon>
        <taxon>Candidatus Caldarchaeum</taxon>
    </lineage>
</organism>
<evidence type="ECO:0000259" key="2">
    <source>
        <dbReference type="Pfam" id="PF01370"/>
    </source>
</evidence>
<name>A0A7C5LAQ8_CALS0</name>
<proteinExistence type="predicted"/>
<protein>
    <submittedName>
        <fullName evidence="3">NAD-dependent epimerase/dehydratase family protein</fullName>
    </submittedName>
</protein>
<dbReference type="InterPro" id="IPR001509">
    <property type="entry name" value="Epimerase_deHydtase"/>
</dbReference>
<keyword evidence="1" id="KW-0520">NAD</keyword>
<dbReference type="Pfam" id="PF01370">
    <property type="entry name" value="Epimerase"/>
    <property type="match status" value="1"/>
</dbReference>
<reference evidence="3" key="1">
    <citation type="journal article" date="2020" name="mSystems">
        <title>Genome- and Community-Level Interaction Insights into Carbon Utilization and Element Cycling Functions of Hydrothermarchaeota in Hydrothermal Sediment.</title>
        <authorList>
            <person name="Zhou Z."/>
            <person name="Liu Y."/>
            <person name="Xu W."/>
            <person name="Pan J."/>
            <person name="Luo Z.H."/>
            <person name="Li M."/>
        </authorList>
    </citation>
    <scope>NUCLEOTIDE SEQUENCE [LARGE SCALE GENOMIC DNA]</scope>
    <source>
        <strain evidence="3">SpSt-1056</strain>
    </source>
</reference>